<evidence type="ECO:0000256" key="1">
    <source>
        <dbReference type="SAM" id="MobiDB-lite"/>
    </source>
</evidence>
<evidence type="ECO:0000313" key="4">
    <source>
        <dbReference type="Proteomes" id="UP000256661"/>
    </source>
</evidence>
<sequence>MASNILYGLMADLAAIVLLAHVIYFRRHHRRDLRLAYIAVNVGVFTVVSLLLAERADLAIGFGLFAVLSIIRLRSSAITQEEVGYYFVALALGLVNGIAGVIPWLALTLDAVLLGAMFIADHPRLTPYVRREVITLDVVHGDAAALRADLENRLGGRVLRHIVTEVDYVRDVTVVDVRYRVAGAPKTSGLSGRFGGGSQEWGCRYPANPSVPYNHAGAPPSPPARFMDGRPR</sequence>
<keyword evidence="4" id="KW-1185">Reference proteome</keyword>
<reference evidence="3 4" key="1">
    <citation type="submission" date="2018-08" db="EMBL/GenBank/DDBJ databases">
        <title>Sequencing the genomes of 1000 actinobacteria strains.</title>
        <authorList>
            <person name="Klenk H.-P."/>
        </authorList>
    </citation>
    <scope>NUCLEOTIDE SEQUENCE [LARGE SCALE GENOMIC DNA]</scope>
    <source>
        <strain evidence="3 4">DSM 43927</strain>
    </source>
</reference>
<accession>A0A3D9SPK9</accession>
<feature type="transmembrane region" description="Helical" evidence="2">
    <location>
        <begin position="35"/>
        <end position="52"/>
    </location>
</feature>
<feature type="region of interest" description="Disordered" evidence="1">
    <location>
        <begin position="213"/>
        <end position="232"/>
    </location>
</feature>
<keyword evidence="2" id="KW-1133">Transmembrane helix</keyword>
<organism evidence="3 4">
    <name type="scientific">Thermomonospora umbrina</name>
    <dbReference type="NCBI Taxonomy" id="111806"/>
    <lineage>
        <taxon>Bacteria</taxon>
        <taxon>Bacillati</taxon>
        <taxon>Actinomycetota</taxon>
        <taxon>Actinomycetes</taxon>
        <taxon>Streptosporangiales</taxon>
        <taxon>Thermomonosporaceae</taxon>
        <taxon>Thermomonospora</taxon>
    </lineage>
</organism>
<dbReference type="EMBL" id="QTTT01000001">
    <property type="protein sequence ID" value="REE96390.1"/>
    <property type="molecule type" value="Genomic_DNA"/>
</dbReference>
<dbReference type="RefSeq" id="WP_342769849.1">
    <property type="nucleotide sequence ID" value="NZ_QTTT01000001.1"/>
</dbReference>
<feature type="transmembrane region" description="Helical" evidence="2">
    <location>
        <begin position="6"/>
        <end position="23"/>
    </location>
</feature>
<dbReference type="Proteomes" id="UP000256661">
    <property type="component" value="Unassembled WGS sequence"/>
</dbReference>
<dbReference type="Pfam" id="PF16316">
    <property type="entry name" value="DUF4956"/>
    <property type="match status" value="1"/>
</dbReference>
<dbReference type="InterPro" id="IPR032531">
    <property type="entry name" value="DUF4956"/>
</dbReference>
<feature type="transmembrane region" description="Helical" evidence="2">
    <location>
        <begin position="58"/>
        <end position="73"/>
    </location>
</feature>
<name>A0A3D9SPK9_9ACTN</name>
<evidence type="ECO:0000256" key="2">
    <source>
        <dbReference type="SAM" id="Phobius"/>
    </source>
</evidence>
<feature type="transmembrane region" description="Helical" evidence="2">
    <location>
        <begin position="85"/>
        <end position="107"/>
    </location>
</feature>
<proteinExistence type="predicted"/>
<keyword evidence="2" id="KW-0812">Transmembrane</keyword>
<evidence type="ECO:0000313" key="3">
    <source>
        <dbReference type="EMBL" id="REE96390.1"/>
    </source>
</evidence>
<gene>
    <name evidence="3" type="ORF">DFJ69_1823</name>
</gene>
<dbReference type="AlphaFoldDB" id="A0A3D9SPK9"/>
<protein>
    <submittedName>
        <fullName evidence="3">Uncharacterized protein DUF4956</fullName>
    </submittedName>
</protein>
<keyword evidence="2" id="KW-0472">Membrane</keyword>
<comment type="caution">
    <text evidence="3">The sequence shown here is derived from an EMBL/GenBank/DDBJ whole genome shotgun (WGS) entry which is preliminary data.</text>
</comment>